<evidence type="ECO:0000256" key="5">
    <source>
        <dbReference type="HAMAP-Rule" id="MF_01080"/>
    </source>
</evidence>
<dbReference type="PANTHER" id="PTHR13767:SF2">
    <property type="entry name" value="PSEUDOURIDYLATE SYNTHASE TRUB1"/>
    <property type="match status" value="1"/>
</dbReference>
<feature type="active site" description="Nucleophile" evidence="5">
    <location>
        <position position="52"/>
    </location>
</feature>
<evidence type="ECO:0000313" key="9">
    <source>
        <dbReference type="Proteomes" id="UP001597062"/>
    </source>
</evidence>
<keyword evidence="9" id="KW-1185">Reference proteome</keyword>
<reference evidence="9" key="1">
    <citation type="journal article" date="2019" name="Int. J. Syst. Evol. Microbiol.">
        <title>The Global Catalogue of Microorganisms (GCM) 10K type strain sequencing project: providing services to taxonomists for standard genome sequencing and annotation.</title>
        <authorList>
            <consortium name="The Broad Institute Genomics Platform"/>
            <consortium name="The Broad Institute Genome Sequencing Center for Infectious Disease"/>
            <person name="Wu L."/>
            <person name="Ma J."/>
        </authorList>
    </citation>
    <scope>NUCLEOTIDE SEQUENCE [LARGE SCALE GENOMIC DNA]</scope>
    <source>
        <strain evidence="9">CCUG 60527</strain>
    </source>
</reference>
<dbReference type="Pfam" id="PF16198">
    <property type="entry name" value="TruB_C_2"/>
    <property type="match status" value="1"/>
</dbReference>
<evidence type="ECO:0000259" key="7">
    <source>
        <dbReference type="Pfam" id="PF16198"/>
    </source>
</evidence>
<dbReference type="Proteomes" id="UP001597062">
    <property type="component" value="Unassembled WGS sequence"/>
</dbReference>
<dbReference type="InterPro" id="IPR032819">
    <property type="entry name" value="TruB_C"/>
</dbReference>
<keyword evidence="3 5" id="KW-0819">tRNA processing</keyword>
<dbReference type="CDD" id="cd02573">
    <property type="entry name" value="PseudoU_synth_EcTruB"/>
    <property type="match status" value="1"/>
</dbReference>
<comment type="catalytic activity">
    <reaction evidence="1 5">
        <text>uridine(55) in tRNA = pseudouridine(55) in tRNA</text>
        <dbReference type="Rhea" id="RHEA:42532"/>
        <dbReference type="Rhea" id="RHEA-COMP:10101"/>
        <dbReference type="Rhea" id="RHEA-COMP:10102"/>
        <dbReference type="ChEBI" id="CHEBI:65314"/>
        <dbReference type="ChEBI" id="CHEBI:65315"/>
        <dbReference type="EC" id="5.4.99.25"/>
    </reaction>
</comment>
<organism evidence="8 9">
    <name type="scientific">Tenacibaculum geojense</name>
    <dbReference type="NCBI Taxonomy" id="915352"/>
    <lineage>
        <taxon>Bacteria</taxon>
        <taxon>Pseudomonadati</taxon>
        <taxon>Bacteroidota</taxon>
        <taxon>Flavobacteriia</taxon>
        <taxon>Flavobacteriales</taxon>
        <taxon>Flavobacteriaceae</taxon>
        <taxon>Tenacibaculum</taxon>
    </lineage>
</organism>
<evidence type="ECO:0000256" key="2">
    <source>
        <dbReference type="ARBA" id="ARBA00005642"/>
    </source>
</evidence>
<dbReference type="EC" id="5.4.99.25" evidence="5"/>
<evidence type="ECO:0000259" key="6">
    <source>
        <dbReference type="Pfam" id="PF01509"/>
    </source>
</evidence>
<comment type="function">
    <text evidence="5">Responsible for synthesis of pseudouridine from uracil-55 in the psi GC loop of transfer RNAs.</text>
</comment>
<gene>
    <name evidence="5 8" type="primary">truB</name>
    <name evidence="8" type="ORF">ACFQ1U_04615</name>
</gene>
<evidence type="ECO:0000256" key="3">
    <source>
        <dbReference type="ARBA" id="ARBA00022694"/>
    </source>
</evidence>
<sequence length="229" mass="25997">MNTVEDFKEGKVLLIDKPLEWTSFQVVNKLRWHIRKRFDLKKIKVGHAGTLDPLATGLLIICTGKQTKSIEQYQGQIKEYTGTFVIGATTPSYDLETTINETFPTDHITDDLIHQTTQQFIGKTQQKPPIFSAIKKDGKRLYELARQGKTTEIKSREITIEAFEVTKIDFPNLEFRVVCSKGTYIRSLAHDYGKALNSGAHLSVLRRTKIGDFSVDKAQSIDEFVETIS</sequence>
<keyword evidence="4 5" id="KW-0413">Isomerase</keyword>
<evidence type="ECO:0000256" key="4">
    <source>
        <dbReference type="ARBA" id="ARBA00023235"/>
    </source>
</evidence>
<comment type="similarity">
    <text evidence="2 5">Belongs to the pseudouridine synthase TruB family. Type 1 subfamily.</text>
</comment>
<evidence type="ECO:0000256" key="1">
    <source>
        <dbReference type="ARBA" id="ARBA00000385"/>
    </source>
</evidence>
<proteinExistence type="inferred from homology"/>
<feature type="domain" description="tRNA pseudouridylate synthase B C-terminal" evidence="7">
    <location>
        <begin position="186"/>
        <end position="223"/>
    </location>
</feature>
<protein>
    <recommendedName>
        <fullName evidence="5">tRNA pseudouridine synthase B</fullName>
        <ecNumber evidence="5">5.4.99.25</ecNumber>
    </recommendedName>
    <alternativeName>
        <fullName evidence="5">tRNA pseudouridine(55) synthase</fullName>
        <shortName evidence="5">Psi55 synthase</shortName>
    </alternativeName>
    <alternativeName>
        <fullName evidence="5">tRNA pseudouridylate synthase</fullName>
    </alternativeName>
    <alternativeName>
        <fullName evidence="5">tRNA-uridine isomerase</fullName>
    </alternativeName>
</protein>
<dbReference type="Pfam" id="PF01509">
    <property type="entry name" value="TruB_N"/>
    <property type="match status" value="1"/>
</dbReference>
<name>A0ABW3JT38_9FLAO</name>
<dbReference type="SUPFAM" id="SSF55120">
    <property type="entry name" value="Pseudouridine synthase"/>
    <property type="match status" value="1"/>
</dbReference>
<dbReference type="EMBL" id="JBHTJR010000023">
    <property type="protein sequence ID" value="MFD0992477.1"/>
    <property type="molecule type" value="Genomic_DNA"/>
</dbReference>
<dbReference type="PANTHER" id="PTHR13767">
    <property type="entry name" value="TRNA-PSEUDOURIDINE SYNTHASE"/>
    <property type="match status" value="1"/>
</dbReference>
<dbReference type="NCBIfam" id="TIGR00431">
    <property type="entry name" value="TruB"/>
    <property type="match status" value="1"/>
</dbReference>
<dbReference type="InterPro" id="IPR014780">
    <property type="entry name" value="tRNA_psdUridine_synth_TruB"/>
</dbReference>
<dbReference type="GO" id="GO:0160148">
    <property type="term" value="F:tRNA pseudouridine(55) synthase activity"/>
    <property type="evidence" value="ECO:0007669"/>
    <property type="project" value="UniProtKB-EC"/>
</dbReference>
<dbReference type="InterPro" id="IPR020103">
    <property type="entry name" value="PsdUridine_synth_cat_dom_sf"/>
</dbReference>
<accession>A0ABW3JT38</accession>
<evidence type="ECO:0000313" key="8">
    <source>
        <dbReference type="EMBL" id="MFD0992477.1"/>
    </source>
</evidence>
<dbReference type="Gene3D" id="3.30.2350.10">
    <property type="entry name" value="Pseudouridine synthase"/>
    <property type="match status" value="1"/>
</dbReference>
<dbReference type="InterPro" id="IPR002501">
    <property type="entry name" value="PsdUridine_synth_N"/>
</dbReference>
<feature type="domain" description="Pseudouridine synthase II N-terminal" evidence="6">
    <location>
        <begin position="40"/>
        <end position="185"/>
    </location>
</feature>
<comment type="caution">
    <text evidence="8">The sequence shown here is derived from an EMBL/GenBank/DDBJ whole genome shotgun (WGS) entry which is preliminary data.</text>
</comment>
<dbReference type="HAMAP" id="MF_01080">
    <property type="entry name" value="TruB_bact"/>
    <property type="match status" value="1"/>
</dbReference>
<dbReference type="RefSeq" id="WP_386105810.1">
    <property type="nucleotide sequence ID" value="NZ_JBHTJR010000023.1"/>
</dbReference>